<accession>A0A1R3JPP1</accession>
<name>A0A1R3JPP1_9ROSI</name>
<proteinExistence type="predicted"/>
<gene>
    <name evidence="1" type="ORF">COLO4_15085</name>
</gene>
<organism evidence="1 2">
    <name type="scientific">Corchorus olitorius</name>
    <dbReference type="NCBI Taxonomy" id="93759"/>
    <lineage>
        <taxon>Eukaryota</taxon>
        <taxon>Viridiplantae</taxon>
        <taxon>Streptophyta</taxon>
        <taxon>Embryophyta</taxon>
        <taxon>Tracheophyta</taxon>
        <taxon>Spermatophyta</taxon>
        <taxon>Magnoliopsida</taxon>
        <taxon>eudicotyledons</taxon>
        <taxon>Gunneridae</taxon>
        <taxon>Pentapetalae</taxon>
        <taxon>rosids</taxon>
        <taxon>malvids</taxon>
        <taxon>Malvales</taxon>
        <taxon>Malvaceae</taxon>
        <taxon>Grewioideae</taxon>
        <taxon>Apeibeae</taxon>
        <taxon>Corchorus</taxon>
    </lineage>
</organism>
<protein>
    <submittedName>
        <fullName evidence="1">Uncharacterized protein</fullName>
    </submittedName>
</protein>
<reference evidence="2" key="1">
    <citation type="submission" date="2013-09" db="EMBL/GenBank/DDBJ databases">
        <title>Corchorus olitorius genome sequencing.</title>
        <authorList>
            <person name="Alam M."/>
            <person name="Haque M.S."/>
            <person name="Islam M.S."/>
            <person name="Emdad E.M."/>
            <person name="Islam M.M."/>
            <person name="Ahmed B."/>
            <person name="Halim A."/>
            <person name="Hossen Q.M.M."/>
            <person name="Hossain M.Z."/>
            <person name="Ahmed R."/>
            <person name="Khan M.M."/>
            <person name="Islam R."/>
            <person name="Rashid M.M."/>
            <person name="Khan S.A."/>
            <person name="Rahman M.S."/>
            <person name="Alam M."/>
            <person name="Yahiya A.S."/>
            <person name="Khan M.S."/>
            <person name="Azam M.S."/>
            <person name="Haque T."/>
            <person name="Lashkar M.Z.H."/>
            <person name="Akhand A.I."/>
            <person name="Morshed G."/>
            <person name="Roy S."/>
            <person name="Uddin K.S."/>
            <person name="Rabeya T."/>
            <person name="Hossain A.S."/>
            <person name="Chowdhury A."/>
            <person name="Snigdha A.R."/>
            <person name="Mortoza M.S."/>
            <person name="Matin S.A."/>
            <person name="Hoque S.M.E."/>
            <person name="Islam M.K."/>
            <person name="Roy D.K."/>
            <person name="Haider R."/>
            <person name="Moosa M.M."/>
            <person name="Elias S.M."/>
            <person name="Hasan A.M."/>
            <person name="Jahan S."/>
            <person name="Shafiuddin M."/>
            <person name="Mahmood N."/>
            <person name="Shommy N.S."/>
        </authorList>
    </citation>
    <scope>NUCLEOTIDE SEQUENCE [LARGE SCALE GENOMIC DNA]</scope>
    <source>
        <strain evidence="2">cv. O-4</strain>
    </source>
</reference>
<evidence type="ECO:0000313" key="1">
    <source>
        <dbReference type="EMBL" id="OMO96795.1"/>
    </source>
</evidence>
<dbReference type="Proteomes" id="UP000187203">
    <property type="component" value="Unassembled WGS sequence"/>
</dbReference>
<keyword evidence="2" id="KW-1185">Reference proteome</keyword>
<comment type="caution">
    <text evidence="1">The sequence shown here is derived from an EMBL/GenBank/DDBJ whole genome shotgun (WGS) entry which is preliminary data.</text>
</comment>
<dbReference type="AlphaFoldDB" id="A0A1R3JPP1"/>
<dbReference type="EMBL" id="AWUE01015557">
    <property type="protein sequence ID" value="OMO96795.1"/>
    <property type="molecule type" value="Genomic_DNA"/>
</dbReference>
<evidence type="ECO:0000313" key="2">
    <source>
        <dbReference type="Proteomes" id="UP000187203"/>
    </source>
</evidence>
<sequence length="30" mass="3454">MGKEFAWSSRYPSILRGIKMTPRVAIKSRS</sequence>